<sequence length="546" mass="60547">MCPAIRRHVQPNVHDRLDIKCNEYQDIIMPDHHPEILLKFQKQLDPYIKPREQVNYIRRVLALHLGSCAGNGAIQSPLFLVDSSQEVTTPSDLTGVFREYVEALQANTAARRQFDNLLKNNTPGDLEPPNPKANSVDLLEERICLLKLRQKRESLLAARQSLDLLMEKPAATREFLDAKHIFQGSPGVPSAPDDVINSLALEQTSPQSGLSDRIQQLEKTVLRAKLLLKQEEQTVRETRARSHNQFDMVSNGARMEALTTTRNELITWIETELAKASPGGSSGAGKSSSHKPRVSPSTIAANLEEISKKYAKYVSSRKTLLELETQQFQLSQPSHPSLLPPAQLVAGLDRSSNKPPMPIDHLLTPYLRALAAISVSQKAAISQKAFFTSALSKQNQDACQLLGRLGEESHLLPAYPMKDSLRRRSGIQTEIASKSEHPDISKRIKPWVFAADSAKIALLEYAAETVDIGQVALENCLENLREIDFLLGHPEEGEDSSEVSERQPKSGAAATRLGSREHTSKNSIKDDGHDVWSRLHGNLGVLRDAV</sequence>
<accession>A0AAE1LWW5</accession>
<feature type="region of interest" description="Disordered" evidence="1">
    <location>
        <begin position="491"/>
        <end position="527"/>
    </location>
</feature>
<dbReference type="AlphaFoldDB" id="A0AAE1LWW5"/>
<name>A0AAE1LWW5_9HYPO</name>
<dbReference type="EMBL" id="JAWRVG010000045">
    <property type="protein sequence ID" value="KAK4064950.1"/>
    <property type="molecule type" value="Genomic_DNA"/>
</dbReference>
<dbReference type="Proteomes" id="UP001273209">
    <property type="component" value="Unassembled WGS sequence"/>
</dbReference>
<keyword evidence="3" id="KW-1185">Reference proteome</keyword>
<dbReference type="RefSeq" id="XP_062752238.1">
    <property type="nucleotide sequence ID" value="XM_062903648.1"/>
</dbReference>
<feature type="region of interest" description="Disordered" evidence="1">
    <location>
        <begin position="275"/>
        <end position="296"/>
    </location>
</feature>
<dbReference type="GeneID" id="87923553"/>
<evidence type="ECO:0000313" key="2">
    <source>
        <dbReference type="EMBL" id="KAK4064950.1"/>
    </source>
</evidence>
<reference evidence="2" key="1">
    <citation type="submission" date="2023-11" db="EMBL/GenBank/DDBJ databases">
        <title>The genome sequences of three competitors of mushroom-forming fungi.</title>
        <authorList>
            <person name="Beijen E."/>
            <person name="Ohm R.A."/>
        </authorList>
    </citation>
    <scope>NUCLEOTIDE SEQUENCE</scope>
    <source>
        <strain evidence="2">CBS 100526</strain>
    </source>
</reference>
<proteinExistence type="predicted"/>
<evidence type="ECO:0000313" key="3">
    <source>
        <dbReference type="Proteomes" id="UP001273209"/>
    </source>
</evidence>
<evidence type="ECO:0000256" key="1">
    <source>
        <dbReference type="SAM" id="MobiDB-lite"/>
    </source>
</evidence>
<gene>
    <name evidence="2" type="ORF">Triagg1_8766</name>
</gene>
<feature type="compositionally biased region" description="Basic and acidic residues" evidence="1">
    <location>
        <begin position="514"/>
        <end position="527"/>
    </location>
</feature>
<protein>
    <submittedName>
        <fullName evidence="2">Uncharacterized protein</fullName>
    </submittedName>
</protein>
<feature type="compositionally biased region" description="Low complexity" evidence="1">
    <location>
        <begin position="275"/>
        <end position="287"/>
    </location>
</feature>
<organism evidence="2 3">
    <name type="scientific">Trichoderma aggressivum f. europaeum</name>
    <dbReference type="NCBI Taxonomy" id="173218"/>
    <lineage>
        <taxon>Eukaryota</taxon>
        <taxon>Fungi</taxon>
        <taxon>Dikarya</taxon>
        <taxon>Ascomycota</taxon>
        <taxon>Pezizomycotina</taxon>
        <taxon>Sordariomycetes</taxon>
        <taxon>Hypocreomycetidae</taxon>
        <taxon>Hypocreales</taxon>
        <taxon>Hypocreaceae</taxon>
        <taxon>Trichoderma</taxon>
    </lineage>
</organism>
<comment type="caution">
    <text evidence="2">The sequence shown here is derived from an EMBL/GenBank/DDBJ whole genome shotgun (WGS) entry which is preliminary data.</text>
</comment>